<gene>
    <name evidence="3" type="ORF">RM590_11680</name>
</gene>
<dbReference type="Gene3D" id="2.30.30.110">
    <property type="match status" value="1"/>
</dbReference>
<comment type="similarity">
    <text evidence="1">Belongs to the PemK/MazF family.</text>
</comment>
<organism evidence="3 4">
    <name type="scientific">Streptomyces litchfieldiae</name>
    <dbReference type="NCBI Taxonomy" id="3075543"/>
    <lineage>
        <taxon>Bacteria</taxon>
        <taxon>Bacillati</taxon>
        <taxon>Actinomycetota</taxon>
        <taxon>Actinomycetes</taxon>
        <taxon>Kitasatosporales</taxon>
        <taxon>Streptomycetaceae</taxon>
        <taxon>Streptomyces</taxon>
    </lineage>
</organism>
<name>A0ABU2MNY5_9ACTN</name>
<proteinExistence type="inferred from homology"/>
<dbReference type="RefSeq" id="WP_311704401.1">
    <property type="nucleotide sequence ID" value="NZ_JAVREL010000005.1"/>
</dbReference>
<dbReference type="SUPFAM" id="SSF50118">
    <property type="entry name" value="Cell growth inhibitor/plasmid maintenance toxic component"/>
    <property type="match status" value="1"/>
</dbReference>
<sequence>MRPPTSLPPLRGQVWACAFPAQIGPHPAVVLTANRISRRLAGVTVVLIMGTPGPQETHVPVGPESGLKKYAESYVNCTELHTVGKPRLRRLMGLLAPAELRAVEMRVRDVLELN</sequence>
<evidence type="ECO:0000256" key="2">
    <source>
        <dbReference type="ARBA" id="ARBA00022649"/>
    </source>
</evidence>
<dbReference type="Proteomes" id="UP001183246">
    <property type="component" value="Unassembled WGS sequence"/>
</dbReference>
<evidence type="ECO:0000313" key="3">
    <source>
        <dbReference type="EMBL" id="MDT0343270.1"/>
    </source>
</evidence>
<dbReference type="EC" id="3.1.-.-" evidence="3"/>
<dbReference type="EMBL" id="JAVREL010000005">
    <property type="protein sequence ID" value="MDT0343270.1"/>
    <property type="molecule type" value="Genomic_DNA"/>
</dbReference>
<evidence type="ECO:0000256" key="1">
    <source>
        <dbReference type="ARBA" id="ARBA00007521"/>
    </source>
</evidence>
<keyword evidence="2" id="KW-1277">Toxin-antitoxin system</keyword>
<dbReference type="InterPro" id="IPR011067">
    <property type="entry name" value="Plasmid_toxin/cell-grow_inhib"/>
</dbReference>
<keyword evidence="4" id="KW-1185">Reference proteome</keyword>
<comment type="caution">
    <text evidence="3">The sequence shown here is derived from an EMBL/GenBank/DDBJ whole genome shotgun (WGS) entry which is preliminary data.</text>
</comment>
<dbReference type="Pfam" id="PF02452">
    <property type="entry name" value="PemK_toxin"/>
    <property type="match status" value="1"/>
</dbReference>
<reference evidence="4" key="1">
    <citation type="submission" date="2023-07" db="EMBL/GenBank/DDBJ databases">
        <title>30 novel species of actinomycetes from the DSMZ collection.</title>
        <authorList>
            <person name="Nouioui I."/>
        </authorList>
    </citation>
    <scope>NUCLEOTIDE SEQUENCE [LARGE SCALE GENOMIC DNA]</scope>
    <source>
        <strain evidence="4">DSM 44938</strain>
    </source>
</reference>
<evidence type="ECO:0000313" key="4">
    <source>
        <dbReference type="Proteomes" id="UP001183246"/>
    </source>
</evidence>
<protein>
    <submittedName>
        <fullName evidence="3">Type II toxin-antitoxin system PemK/MazF family toxin</fullName>
        <ecNumber evidence="3">3.1.-.-</ecNumber>
    </submittedName>
</protein>
<dbReference type="InterPro" id="IPR003477">
    <property type="entry name" value="PemK-like"/>
</dbReference>
<accession>A0ABU2MNY5</accession>
<keyword evidence="3" id="KW-0378">Hydrolase</keyword>
<dbReference type="GO" id="GO:0016787">
    <property type="term" value="F:hydrolase activity"/>
    <property type="evidence" value="ECO:0007669"/>
    <property type="project" value="UniProtKB-KW"/>
</dbReference>